<accession>J7J2S1</accession>
<dbReference type="STRING" id="768704.Desmer_3416"/>
<dbReference type="HOGENOM" id="CLU_622188_0_0_9"/>
<sequence length="440" mass="52000">MYEHEFFISRFKETELINYVKTIPLNRPLGKVSIDKMNFQMLKNSLDELFKEGYKIRRGKPLGLKFYDELERIGQKVVEDLQLPKVQGEMILFECAMRTNVPEPYLLAYIFTIDPETYKNHINDWIAINRNMLFEEYITNSGFETFLVKQYAELCNFRTDDIKNELSSIESTTEAKTISDILAFEGTIVEKMALLYTFLNGDYSKDLDIENRVKFWQCLTTWQTQKKDERTYLGEREILRETIKKQEEQIEFLNSKLNQEKLKLETVNVKLEEEEKKHLELQENLYHKENEVEELKSRLTDETTKVGESQRELRLIIEALNCNSIYDVLNTIKETVRKANMLMKVFPSDNNYVIASTRVLLGSIPKWIPKEQIIYISECKNPKWYEDNQSKTLFLHRQAFRKTKDLEEVKNIASDYCMKVVEIPALDESDWLRALIGKGV</sequence>
<dbReference type="KEGG" id="dmi:Desmer_3416"/>
<name>J7J2S1_DESMD</name>
<protein>
    <submittedName>
        <fullName evidence="2">Uncharacterized protein</fullName>
    </submittedName>
</protein>
<dbReference type="RefSeq" id="WP_014904180.1">
    <property type="nucleotide sequence ID" value="NC_018515.1"/>
</dbReference>
<evidence type="ECO:0000313" key="2">
    <source>
        <dbReference type="EMBL" id="AFQ45271.1"/>
    </source>
</evidence>
<keyword evidence="3" id="KW-1185">Reference proteome</keyword>
<reference evidence="3" key="2">
    <citation type="submission" date="2012-08" db="EMBL/GenBank/DDBJ databases">
        <title>Finished genome of Desulfosporosinus meridiei DSM 13257.</title>
        <authorList>
            <person name="Huntemann M."/>
            <person name="Wei C.-L."/>
            <person name="Han J."/>
            <person name="Detter J.C."/>
            <person name="Han C."/>
            <person name="Davenport K."/>
            <person name="Daligault H."/>
            <person name="Erkkila T."/>
            <person name="Gu W."/>
            <person name="Munk A.C.C."/>
            <person name="Teshima H."/>
            <person name="Xu Y."/>
            <person name="Chain P."/>
            <person name="Tapia R."/>
            <person name="Chen A."/>
            <person name="Krypides N."/>
            <person name="Mavromatis K."/>
            <person name="Markowitz V."/>
            <person name="Szeto E."/>
            <person name="Ivanova N."/>
            <person name="Mikhailova N."/>
            <person name="Ovchinnikova G."/>
            <person name="Pagani I."/>
            <person name="Pati A."/>
            <person name="Goodwin L."/>
            <person name="Peters L."/>
            <person name="Pitluck S."/>
            <person name="Woyke T."/>
            <person name="Pester M."/>
            <person name="Spring S."/>
            <person name="Ollivier B."/>
            <person name="Rattei T."/>
            <person name="Klenk H.-P."/>
            <person name="Wagner M."/>
            <person name="Loy A."/>
        </authorList>
    </citation>
    <scope>NUCLEOTIDE SEQUENCE [LARGE SCALE GENOMIC DNA]</scope>
    <source>
        <strain evidence="3">ATCC BAA-275 / DSM 13257 / NCIMB 13706 / S10</strain>
    </source>
</reference>
<feature type="coiled-coil region" evidence="1">
    <location>
        <begin position="236"/>
        <end position="312"/>
    </location>
</feature>
<dbReference type="Proteomes" id="UP000005262">
    <property type="component" value="Chromosome"/>
</dbReference>
<dbReference type="EMBL" id="CP003629">
    <property type="protein sequence ID" value="AFQ45271.1"/>
    <property type="molecule type" value="Genomic_DNA"/>
</dbReference>
<proteinExistence type="predicted"/>
<evidence type="ECO:0000256" key="1">
    <source>
        <dbReference type="SAM" id="Coils"/>
    </source>
</evidence>
<organism evidence="2 3">
    <name type="scientific">Desulfosporosinus meridiei (strain ATCC BAA-275 / DSM 13257 / KCTC 12902 / NCIMB 13706 / S10)</name>
    <dbReference type="NCBI Taxonomy" id="768704"/>
    <lineage>
        <taxon>Bacteria</taxon>
        <taxon>Bacillati</taxon>
        <taxon>Bacillota</taxon>
        <taxon>Clostridia</taxon>
        <taxon>Eubacteriales</taxon>
        <taxon>Desulfitobacteriaceae</taxon>
        <taxon>Desulfosporosinus</taxon>
    </lineage>
</organism>
<keyword evidence="1" id="KW-0175">Coiled coil</keyword>
<reference evidence="2 3" key="1">
    <citation type="journal article" date="2012" name="J. Bacteriol.">
        <title>Complete genome sequences of Desulfosporosinus orientis DSM765T, Desulfosporosinus youngiae DSM17734T, Desulfosporosinus meridiei DSM13257T, and Desulfosporosinus acidiphilus DSM22704T.</title>
        <authorList>
            <person name="Pester M."/>
            <person name="Brambilla E."/>
            <person name="Alazard D."/>
            <person name="Rattei T."/>
            <person name="Weinmaier T."/>
            <person name="Han J."/>
            <person name="Lucas S."/>
            <person name="Lapidus A."/>
            <person name="Cheng J.F."/>
            <person name="Goodwin L."/>
            <person name="Pitluck S."/>
            <person name="Peters L."/>
            <person name="Ovchinnikova G."/>
            <person name="Teshima H."/>
            <person name="Detter J.C."/>
            <person name="Han C.S."/>
            <person name="Tapia R."/>
            <person name="Land M.L."/>
            <person name="Hauser L."/>
            <person name="Kyrpides N.C."/>
            <person name="Ivanova N.N."/>
            <person name="Pagani I."/>
            <person name="Huntmann M."/>
            <person name="Wei C.L."/>
            <person name="Davenport K.W."/>
            <person name="Daligault H."/>
            <person name="Chain P.S."/>
            <person name="Chen A."/>
            <person name="Mavromatis K."/>
            <person name="Markowitz V."/>
            <person name="Szeto E."/>
            <person name="Mikhailova N."/>
            <person name="Pati A."/>
            <person name="Wagner M."/>
            <person name="Woyke T."/>
            <person name="Ollivier B."/>
            <person name="Klenk H.P."/>
            <person name="Spring S."/>
            <person name="Loy A."/>
        </authorList>
    </citation>
    <scope>NUCLEOTIDE SEQUENCE [LARGE SCALE GENOMIC DNA]</scope>
    <source>
        <strain evidence="3">ATCC BAA-275 / DSM 13257 / NCIMB 13706 / S10</strain>
    </source>
</reference>
<gene>
    <name evidence="2" type="ordered locus">Desmer_3416</name>
</gene>
<evidence type="ECO:0000313" key="3">
    <source>
        <dbReference type="Proteomes" id="UP000005262"/>
    </source>
</evidence>
<dbReference type="AlphaFoldDB" id="J7J2S1"/>